<dbReference type="WBParaSite" id="HPBE_0002600801-mRNA-1">
    <property type="protein sequence ID" value="HPBE_0002600801-mRNA-1"/>
    <property type="gene ID" value="HPBE_0002600801"/>
</dbReference>
<name>A0A183GTI8_HELPZ</name>
<sequence>MHKQYAKRQLAPSILSTASLGRNGTPPDFLTVVGGGKYLGIRSELWWSKKKKKTLAEEMTQPDIEIPIVRCRFGFITNMSSSAEL</sequence>
<dbReference type="Proteomes" id="UP000050761">
    <property type="component" value="Unassembled WGS sequence"/>
</dbReference>
<accession>A0A3P8F7K0</accession>
<evidence type="ECO:0000313" key="3">
    <source>
        <dbReference type="WBParaSite" id="HPBE_0002600801-mRNA-1"/>
    </source>
</evidence>
<reference evidence="3" key="2">
    <citation type="submission" date="2019-09" db="UniProtKB">
        <authorList>
            <consortium name="WormBaseParasite"/>
        </authorList>
    </citation>
    <scope>IDENTIFICATION</scope>
</reference>
<protein>
    <submittedName>
        <fullName evidence="1 3">Uncharacterized protein</fullName>
    </submittedName>
</protein>
<evidence type="ECO:0000313" key="2">
    <source>
        <dbReference type="Proteomes" id="UP000050761"/>
    </source>
</evidence>
<keyword evidence="2" id="KW-1185">Reference proteome</keyword>
<organism evidence="2 3">
    <name type="scientific">Heligmosomoides polygyrus</name>
    <name type="common">Parasitic roundworm</name>
    <dbReference type="NCBI Taxonomy" id="6339"/>
    <lineage>
        <taxon>Eukaryota</taxon>
        <taxon>Metazoa</taxon>
        <taxon>Ecdysozoa</taxon>
        <taxon>Nematoda</taxon>
        <taxon>Chromadorea</taxon>
        <taxon>Rhabditida</taxon>
        <taxon>Rhabditina</taxon>
        <taxon>Rhabditomorpha</taxon>
        <taxon>Strongyloidea</taxon>
        <taxon>Heligmosomidae</taxon>
        <taxon>Heligmosomoides</taxon>
    </lineage>
</organism>
<reference evidence="1 2" key="1">
    <citation type="submission" date="2018-11" db="EMBL/GenBank/DDBJ databases">
        <authorList>
            <consortium name="Pathogen Informatics"/>
        </authorList>
    </citation>
    <scope>NUCLEOTIDE SEQUENCE [LARGE SCALE GENOMIC DNA]</scope>
</reference>
<gene>
    <name evidence="1" type="ORF">HPBE_LOCUS26007</name>
</gene>
<dbReference type="AlphaFoldDB" id="A0A183GTI8"/>
<dbReference type="EMBL" id="UZAH01039014">
    <property type="protein sequence ID" value="VDP55178.1"/>
    <property type="molecule type" value="Genomic_DNA"/>
</dbReference>
<proteinExistence type="predicted"/>
<evidence type="ECO:0000313" key="1">
    <source>
        <dbReference type="EMBL" id="VDP55178.1"/>
    </source>
</evidence>
<accession>A0A183GTI8</accession>